<keyword evidence="2 4" id="KW-0560">Oxidoreductase</keyword>
<dbReference type="RefSeq" id="WP_093147425.1">
    <property type="nucleotide sequence ID" value="NZ_FNBW01000001.1"/>
</dbReference>
<keyword evidence="6" id="KW-1185">Reference proteome</keyword>
<comment type="caution">
    <text evidence="5">The sequence shown here is derived from an EMBL/GenBank/DDBJ whole genome shotgun (WGS) entry which is preliminary data.</text>
</comment>
<dbReference type="InterPro" id="IPR006659">
    <property type="entry name" value="Arsenate_reductase"/>
</dbReference>
<dbReference type="CDD" id="cd03034">
    <property type="entry name" value="ArsC_ArsC"/>
    <property type="match status" value="1"/>
</dbReference>
<evidence type="ECO:0000256" key="1">
    <source>
        <dbReference type="ARBA" id="ARBA00007198"/>
    </source>
</evidence>
<accession>A0A8G2BG48</accession>
<dbReference type="InterPro" id="IPR006660">
    <property type="entry name" value="Arsenate_reductase-like"/>
</dbReference>
<dbReference type="GO" id="GO:0008794">
    <property type="term" value="F:arsenate reductase (glutaredoxin) activity"/>
    <property type="evidence" value="ECO:0007669"/>
    <property type="project" value="UniProtKB-UniRule"/>
</dbReference>
<comment type="similarity">
    <text evidence="1 3 4">Belongs to the ArsC family.</text>
</comment>
<evidence type="ECO:0000256" key="4">
    <source>
        <dbReference type="RuleBase" id="RU362029"/>
    </source>
</evidence>
<dbReference type="OrthoDB" id="9790554at2"/>
<evidence type="ECO:0000256" key="3">
    <source>
        <dbReference type="PROSITE-ProRule" id="PRU01282"/>
    </source>
</evidence>
<dbReference type="NCBIfam" id="TIGR00014">
    <property type="entry name" value="arsC"/>
    <property type="match status" value="1"/>
</dbReference>
<name>A0A8G2BG48_9PROT</name>
<dbReference type="Pfam" id="PF03960">
    <property type="entry name" value="ArsC"/>
    <property type="match status" value="1"/>
</dbReference>
<dbReference type="PANTHER" id="PTHR30041:SF4">
    <property type="entry name" value="ARSENATE REDUCTASE"/>
    <property type="match status" value="1"/>
</dbReference>
<dbReference type="PROSITE" id="PS51353">
    <property type="entry name" value="ARSC"/>
    <property type="match status" value="1"/>
</dbReference>
<protein>
    <recommendedName>
        <fullName evidence="4">Arsenate reductase</fullName>
        <ecNumber evidence="4">1.20.4.1</ecNumber>
    </recommendedName>
</protein>
<dbReference type="SUPFAM" id="SSF52833">
    <property type="entry name" value="Thioredoxin-like"/>
    <property type="match status" value="1"/>
</dbReference>
<dbReference type="PANTHER" id="PTHR30041">
    <property type="entry name" value="ARSENATE REDUCTASE"/>
    <property type="match status" value="1"/>
</dbReference>
<dbReference type="EC" id="1.20.4.1" evidence="4"/>
<evidence type="ECO:0000313" key="5">
    <source>
        <dbReference type="EMBL" id="SDF06839.1"/>
    </source>
</evidence>
<dbReference type="AlphaFoldDB" id="A0A8G2BG48"/>
<gene>
    <name evidence="5" type="ORF">SAMN05660686_00120</name>
</gene>
<reference evidence="5 6" key="1">
    <citation type="submission" date="2016-10" db="EMBL/GenBank/DDBJ databases">
        <authorList>
            <person name="Varghese N."/>
            <person name="Submissions S."/>
        </authorList>
    </citation>
    <scope>NUCLEOTIDE SEQUENCE [LARGE SCALE GENOMIC DNA]</scope>
    <source>
        <strain evidence="5 6">DSM 18839</strain>
    </source>
</reference>
<proteinExistence type="inferred from homology"/>
<dbReference type="InterPro" id="IPR036249">
    <property type="entry name" value="Thioredoxin-like_sf"/>
</dbReference>
<sequence>MTVRIYHNPRCSKSRQTLALLQERGIEPEVVEYLKTPPGAAELDRLLTAMGLEPRAAMRRKEAAYKELGLDDPSLGRAALIKAMVDNPILIERPIVAKDGKAAMGRPPEAVLGIL</sequence>
<evidence type="ECO:0000256" key="2">
    <source>
        <dbReference type="ARBA" id="ARBA00023002"/>
    </source>
</evidence>
<evidence type="ECO:0000313" key="6">
    <source>
        <dbReference type="Proteomes" id="UP000198615"/>
    </source>
</evidence>
<dbReference type="EMBL" id="FNBW01000001">
    <property type="protein sequence ID" value="SDF06839.1"/>
    <property type="molecule type" value="Genomic_DNA"/>
</dbReference>
<dbReference type="Gene3D" id="3.40.30.10">
    <property type="entry name" value="Glutaredoxin"/>
    <property type="match status" value="1"/>
</dbReference>
<comment type="catalytic activity">
    <reaction evidence="4">
        <text>[glutaredoxin]-dithiol + arsenate + glutathione + H(+) = glutathionyl-S-S-[glutaredoxin] + arsenite + H2O</text>
        <dbReference type="Rhea" id="RHEA:22016"/>
        <dbReference type="Rhea" id="RHEA-COMP:10729"/>
        <dbReference type="Rhea" id="RHEA-COMP:17668"/>
        <dbReference type="ChEBI" id="CHEBI:15377"/>
        <dbReference type="ChEBI" id="CHEBI:15378"/>
        <dbReference type="ChEBI" id="CHEBI:29242"/>
        <dbReference type="ChEBI" id="CHEBI:29950"/>
        <dbReference type="ChEBI" id="CHEBI:48597"/>
        <dbReference type="ChEBI" id="CHEBI:57925"/>
        <dbReference type="ChEBI" id="CHEBI:146199"/>
        <dbReference type="EC" id="1.20.4.1"/>
    </reaction>
</comment>
<dbReference type="Proteomes" id="UP000198615">
    <property type="component" value="Unassembled WGS sequence"/>
</dbReference>
<organism evidence="5 6">
    <name type="scientific">Thalassobaculum litoreum DSM 18839</name>
    <dbReference type="NCBI Taxonomy" id="1123362"/>
    <lineage>
        <taxon>Bacteria</taxon>
        <taxon>Pseudomonadati</taxon>
        <taxon>Pseudomonadota</taxon>
        <taxon>Alphaproteobacteria</taxon>
        <taxon>Rhodospirillales</taxon>
        <taxon>Thalassobaculaceae</taxon>
        <taxon>Thalassobaculum</taxon>
    </lineage>
</organism>